<evidence type="ECO:0000313" key="2">
    <source>
        <dbReference type="Proteomes" id="UP000298493"/>
    </source>
</evidence>
<accession>A0A4Z1PXM9</accession>
<dbReference type="EMBL" id="SNSC02000001">
    <property type="protein sequence ID" value="TID27952.1"/>
    <property type="molecule type" value="Genomic_DNA"/>
</dbReference>
<dbReference type="AlphaFoldDB" id="A0A4Z1PXM9"/>
<proteinExistence type="predicted"/>
<reference evidence="1 2" key="1">
    <citation type="submission" date="2019-04" db="EMBL/GenBank/DDBJ databases">
        <title>High contiguity whole genome sequence and gene annotation resource for two Venturia nashicola isolates.</title>
        <authorList>
            <person name="Prokchorchik M."/>
            <person name="Won K."/>
            <person name="Lee Y."/>
            <person name="Choi E.D."/>
            <person name="Segonzac C."/>
            <person name="Sohn K.H."/>
        </authorList>
    </citation>
    <scope>NUCLEOTIDE SEQUENCE [LARGE SCALE GENOMIC DNA]</scope>
    <source>
        <strain evidence="1 2">PRI2</strain>
    </source>
</reference>
<keyword evidence="2" id="KW-1185">Reference proteome</keyword>
<sequence length="81" mass="9619">MMKHSYIRSFHASYRSNLFQIVIERHILPWMSERLAPPQLLLLFNLLKTYIANVCRYRFQFTCRMSTAFSVSVKCIAARAM</sequence>
<gene>
    <name evidence="1" type="ORF">E6O75_ATG00719</name>
</gene>
<organism evidence="1 2">
    <name type="scientific">Venturia nashicola</name>
    <dbReference type="NCBI Taxonomy" id="86259"/>
    <lineage>
        <taxon>Eukaryota</taxon>
        <taxon>Fungi</taxon>
        <taxon>Dikarya</taxon>
        <taxon>Ascomycota</taxon>
        <taxon>Pezizomycotina</taxon>
        <taxon>Dothideomycetes</taxon>
        <taxon>Pleosporomycetidae</taxon>
        <taxon>Venturiales</taxon>
        <taxon>Venturiaceae</taxon>
        <taxon>Venturia</taxon>
    </lineage>
</organism>
<evidence type="ECO:0000313" key="1">
    <source>
        <dbReference type="EMBL" id="TID27952.1"/>
    </source>
</evidence>
<name>A0A4Z1PXM9_9PEZI</name>
<comment type="caution">
    <text evidence="1">The sequence shown here is derived from an EMBL/GenBank/DDBJ whole genome shotgun (WGS) entry which is preliminary data.</text>
</comment>
<dbReference type="Proteomes" id="UP000298493">
    <property type="component" value="Unassembled WGS sequence"/>
</dbReference>
<protein>
    <submittedName>
        <fullName evidence="1">Uncharacterized protein</fullName>
    </submittedName>
</protein>